<comment type="caution">
    <text evidence="2">The sequence shown here is derived from an EMBL/GenBank/DDBJ whole genome shotgun (WGS) entry which is preliminary data.</text>
</comment>
<protein>
    <submittedName>
        <fullName evidence="2">Uncharacterized protein</fullName>
    </submittedName>
</protein>
<reference evidence="2 3" key="1">
    <citation type="submission" date="2020-04" db="EMBL/GenBank/DDBJ databases">
        <title>Perkinsus olseni comparative genomics.</title>
        <authorList>
            <person name="Bogema D.R."/>
        </authorList>
    </citation>
    <scope>NUCLEOTIDE SEQUENCE [LARGE SCALE GENOMIC DNA]</scope>
    <source>
        <strain evidence="2">ATCC PRA-205</strain>
    </source>
</reference>
<name>A0A7J6T600_PEROL</name>
<sequence>AQQPRNKGKGKSTKGVGYYKGGSKGQGQAKGKSYSKGSKGGKGYKRPYDATFDSYPRKGKYPRVVQCWTCKGYGHTYHVCPNQTQVAERSSNVDATTANDTQVNE</sequence>
<feature type="compositionally biased region" description="Low complexity" evidence="1">
    <location>
        <begin position="26"/>
        <end position="37"/>
    </location>
</feature>
<dbReference type="AlphaFoldDB" id="A0A7J6T600"/>
<feature type="region of interest" description="Disordered" evidence="1">
    <location>
        <begin position="86"/>
        <end position="105"/>
    </location>
</feature>
<evidence type="ECO:0000313" key="3">
    <source>
        <dbReference type="Proteomes" id="UP000574390"/>
    </source>
</evidence>
<gene>
    <name evidence="2" type="ORF">FOZ62_027022</name>
</gene>
<evidence type="ECO:0000313" key="2">
    <source>
        <dbReference type="EMBL" id="KAF4739830.1"/>
    </source>
</evidence>
<organism evidence="2 3">
    <name type="scientific">Perkinsus olseni</name>
    <name type="common">Perkinsus atlanticus</name>
    <dbReference type="NCBI Taxonomy" id="32597"/>
    <lineage>
        <taxon>Eukaryota</taxon>
        <taxon>Sar</taxon>
        <taxon>Alveolata</taxon>
        <taxon>Perkinsozoa</taxon>
        <taxon>Perkinsea</taxon>
        <taxon>Perkinsida</taxon>
        <taxon>Perkinsidae</taxon>
        <taxon>Perkinsus</taxon>
    </lineage>
</organism>
<dbReference type="Proteomes" id="UP000574390">
    <property type="component" value="Unassembled WGS sequence"/>
</dbReference>
<accession>A0A7J6T600</accession>
<feature type="non-terminal residue" evidence="2">
    <location>
        <position position="1"/>
    </location>
</feature>
<feature type="compositionally biased region" description="Basic residues" evidence="1">
    <location>
        <begin position="1"/>
        <end position="12"/>
    </location>
</feature>
<feature type="region of interest" description="Disordered" evidence="1">
    <location>
        <begin position="1"/>
        <end position="55"/>
    </location>
</feature>
<dbReference type="EMBL" id="JABANM010010146">
    <property type="protein sequence ID" value="KAF4739830.1"/>
    <property type="molecule type" value="Genomic_DNA"/>
</dbReference>
<evidence type="ECO:0000256" key="1">
    <source>
        <dbReference type="SAM" id="MobiDB-lite"/>
    </source>
</evidence>
<proteinExistence type="predicted"/>